<sequence>MSSSLLRCSVMGAGSGASCISAGTAPSTGCSTSSAIVCWKSLIVAQGACGECAKGGKPDMLAHRLPVKVAHEDPVVAAKAAELAAHPAFIARINAISQEEIRYLLALSLVGIKLSAIVAFQVCQIFAEAFGAQGPSVLLFAHSAAVHGANDQLWPALVPLDTSFPHHSVITTPPAMLDDTPEPALAPYGTPRYGSPMRKQMESIGEHDGECKGEDGAHECIWTSLRSFLPPLPPHQLHPSHLHILHILHSVLHMSCRVLRVMRGTHGGHADRSLLHHCSCLGDARKAIVLTIPPNTPTEGLTALLDVNLVAIDHQRGCDGPPACRHMFRSATLCFHTCSLGAQWIASTLHSGKNQERWEAMLQQPWTGDVGMLVTTDLAGCGIDVQDVSLVINFQVANTIEHMHTLAQDLPNNPYGYLHQEPGREISAGQAQESLWHSFDAATIEPPTLLPLNRGPQTILPGSQALVPTLPSPHTAVLNTSSKDTSAVPQRPQPRMVHRMAPKEVAEAPQIPALDSDEDEFREICSLLDGSGKALVAGAATIAMSSQKQPAYARAKPITAKGKTKAAVPVYHVSDSGEDKGSHSQHTCGRKPGAYRYGDAEESKLCDCIKEYGNAGSGKDWKTIAKAYNAWATWGSRPMQARHIRGIYNFIIKLSQLVLKCTVME</sequence>
<reference evidence="1" key="1">
    <citation type="submission" date="2021-02" db="EMBL/GenBank/DDBJ databases">
        <authorList>
            <consortium name="DOE Joint Genome Institute"/>
            <person name="Ahrendt S."/>
            <person name="Looney B.P."/>
            <person name="Miyauchi S."/>
            <person name="Morin E."/>
            <person name="Drula E."/>
            <person name="Courty P.E."/>
            <person name="Chicoki N."/>
            <person name="Fauchery L."/>
            <person name="Kohler A."/>
            <person name="Kuo A."/>
            <person name="Labutti K."/>
            <person name="Pangilinan J."/>
            <person name="Lipzen A."/>
            <person name="Riley R."/>
            <person name="Andreopoulos W."/>
            <person name="He G."/>
            <person name="Johnson J."/>
            <person name="Barry K.W."/>
            <person name="Grigoriev I.V."/>
            <person name="Nagy L."/>
            <person name="Hibbett D."/>
            <person name="Henrissat B."/>
            <person name="Matheny P.B."/>
            <person name="Labbe J."/>
            <person name="Martin F."/>
        </authorList>
    </citation>
    <scope>NUCLEOTIDE SEQUENCE</scope>
    <source>
        <strain evidence="1">EC-137</strain>
    </source>
</reference>
<proteinExistence type="predicted"/>
<accession>A0ACB8Q8W3</accession>
<evidence type="ECO:0000313" key="2">
    <source>
        <dbReference type="Proteomes" id="UP000814128"/>
    </source>
</evidence>
<dbReference type="Proteomes" id="UP000814128">
    <property type="component" value="Unassembled WGS sequence"/>
</dbReference>
<feature type="non-terminal residue" evidence="1">
    <location>
        <position position="665"/>
    </location>
</feature>
<dbReference type="EMBL" id="MU273776">
    <property type="protein sequence ID" value="KAI0028226.1"/>
    <property type="molecule type" value="Genomic_DNA"/>
</dbReference>
<name>A0ACB8Q8W3_9AGAM</name>
<comment type="caution">
    <text evidence="1">The sequence shown here is derived from an EMBL/GenBank/DDBJ whole genome shotgun (WGS) entry which is preliminary data.</text>
</comment>
<keyword evidence="2" id="KW-1185">Reference proteome</keyword>
<evidence type="ECO:0000313" key="1">
    <source>
        <dbReference type="EMBL" id="KAI0028226.1"/>
    </source>
</evidence>
<gene>
    <name evidence="1" type="ORF">K488DRAFT_73928</name>
</gene>
<organism evidence="1 2">
    <name type="scientific">Vararia minispora EC-137</name>
    <dbReference type="NCBI Taxonomy" id="1314806"/>
    <lineage>
        <taxon>Eukaryota</taxon>
        <taxon>Fungi</taxon>
        <taxon>Dikarya</taxon>
        <taxon>Basidiomycota</taxon>
        <taxon>Agaricomycotina</taxon>
        <taxon>Agaricomycetes</taxon>
        <taxon>Russulales</taxon>
        <taxon>Lachnocladiaceae</taxon>
        <taxon>Vararia</taxon>
    </lineage>
</organism>
<reference evidence="1" key="2">
    <citation type="journal article" date="2022" name="New Phytol.">
        <title>Evolutionary transition to the ectomycorrhizal habit in the genomes of a hyperdiverse lineage of mushroom-forming fungi.</title>
        <authorList>
            <person name="Looney B."/>
            <person name="Miyauchi S."/>
            <person name="Morin E."/>
            <person name="Drula E."/>
            <person name="Courty P.E."/>
            <person name="Kohler A."/>
            <person name="Kuo A."/>
            <person name="LaButti K."/>
            <person name="Pangilinan J."/>
            <person name="Lipzen A."/>
            <person name="Riley R."/>
            <person name="Andreopoulos W."/>
            <person name="He G."/>
            <person name="Johnson J."/>
            <person name="Nolan M."/>
            <person name="Tritt A."/>
            <person name="Barry K.W."/>
            <person name="Grigoriev I.V."/>
            <person name="Nagy L.G."/>
            <person name="Hibbett D."/>
            <person name="Henrissat B."/>
            <person name="Matheny P.B."/>
            <person name="Labbe J."/>
            <person name="Martin F.M."/>
        </authorList>
    </citation>
    <scope>NUCLEOTIDE SEQUENCE</scope>
    <source>
        <strain evidence="1">EC-137</strain>
    </source>
</reference>
<protein>
    <submittedName>
        <fullName evidence="1">Uncharacterized protein</fullName>
    </submittedName>
</protein>